<comment type="caution">
    <text evidence="2">The sequence shown here is derived from an EMBL/GenBank/DDBJ whole genome shotgun (WGS) entry which is preliminary data.</text>
</comment>
<organism evidence="2 3">
    <name type="scientific">Eragrostis curvula</name>
    <name type="common">weeping love grass</name>
    <dbReference type="NCBI Taxonomy" id="38414"/>
    <lineage>
        <taxon>Eukaryota</taxon>
        <taxon>Viridiplantae</taxon>
        <taxon>Streptophyta</taxon>
        <taxon>Embryophyta</taxon>
        <taxon>Tracheophyta</taxon>
        <taxon>Spermatophyta</taxon>
        <taxon>Magnoliopsida</taxon>
        <taxon>Liliopsida</taxon>
        <taxon>Poales</taxon>
        <taxon>Poaceae</taxon>
        <taxon>PACMAD clade</taxon>
        <taxon>Chloridoideae</taxon>
        <taxon>Eragrostideae</taxon>
        <taxon>Eragrostidinae</taxon>
        <taxon>Eragrostis</taxon>
    </lineage>
</organism>
<feature type="domain" description="DUF3615" evidence="1">
    <location>
        <begin position="57"/>
        <end position="102"/>
    </location>
</feature>
<dbReference type="InterPro" id="IPR022059">
    <property type="entry name" value="DUF3615"/>
</dbReference>
<dbReference type="PANTHER" id="PTHR33326">
    <property type="entry name" value="OS05G0543800 PROTEIN"/>
    <property type="match status" value="1"/>
</dbReference>
<dbReference type="EMBL" id="RWGY01000007">
    <property type="protein sequence ID" value="TVU40503.1"/>
    <property type="molecule type" value="Genomic_DNA"/>
</dbReference>
<accession>A0A5J9VXS6</accession>
<reference evidence="2 3" key="1">
    <citation type="journal article" date="2019" name="Sci. Rep.">
        <title>A high-quality genome of Eragrostis curvula grass provides insights into Poaceae evolution and supports new strategies to enhance forage quality.</title>
        <authorList>
            <person name="Carballo J."/>
            <person name="Santos B.A.C.M."/>
            <person name="Zappacosta D."/>
            <person name="Garbus I."/>
            <person name="Selva J.P."/>
            <person name="Gallo C.A."/>
            <person name="Diaz A."/>
            <person name="Albertini E."/>
            <person name="Caccamo M."/>
            <person name="Echenique V."/>
        </authorList>
    </citation>
    <scope>NUCLEOTIDE SEQUENCE [LARGE SCALE GENOMIC DNA]</scope>
    <source>
        <strain evidence="3">cv. Victoria</strain>
        <tissue evidence="2">Leaf</tissue>
    </source>
</reference>
<keyword evidence="3" id="KW-1185">Reference proteome</keyword>
<evidence type="ECO:0000259" key="1">
    <source>
        <dbReference type="Pfam" id="PF12274"/>
    </source>
</evidence>
<gene>
    <name evidence="2" type="ORF">EJB05_13970</name>
</gene>
<proteinExistence type="predicted"/>
<evidence type="ECO:0000313" key="2">
    <source>
        <dbReference type="EMBL" id="TVU40503.1"/>
    </source>
</evidence>
<dbReference type="Pfam" id="PF12274">
    <property type="entry name" value="DUF3615"/>
    <property type="match status" value="1"/>
</dbReference>
<name>A0A5J9VXS6_9POAL</name>
<evidence type="ECO:0000313" key="3">
    <source>
        <dbReference type="Proteomes" id="UP000324897"/>
    </source>
</evidence>
<feature type="non-terminal residue" evidence="2">
    <location>
        <position position="158"/>
    </location>
</feature>
<protein>
    <recommendedName>
        <fullName evidence="1">DUF3615 domain-containing protein</fullName>
    </recommendedName>
</protein>
<dbReference type="Proteomes" id="UP000324897">
    <property type="component" value="Chromosome 4"/>
</dbReference>
<dbReference type="AlphaFoldDB" id="A0A5J9VXS6"/>
<sequence length="158" mass="18192">MSEQSSPERSDAQPAMASEYARSVPNACTNNYYCRAVITNLMIFKANVSVLKIMIIFFHHFNFTVMMKSTGSADWTSVLYFAKVKEIFRRKIYFCSPLEPDENGMENPYQKSTLSLVHMTGSPDTVFPYMYDDDSSDESLPVKLHDEADEEYIFEDEL</sequence>
<dbReference type="PANTHER" id="PTHR33326:SF45">
    <property type="entry name" value="OS05G0477500 PROTEIN"/>
    <property type="match status" value="1"/>
</dbReference>
<dbReference type="Gramene" id="TVU40503">
    <property type="protein sequence ID" value="TVU40503"/>
    <property type="gene ID" value="EJB05_13970"/>
</dbReference>
<feature type="non-terminal residue" evidence="2">
    <location>
        <position position="1"/>
    </location>
</feature>